<organism evidence="4 5">
    <name type="scientific">Volvox reticuliferus</name>
    <dbReference type="NCBI Taxonomy" id="1737510"/>
    <lineage>
        <taxon>Eukaryota</taxon>
        <taxon>Viridiplantae</taxon>
        <taxon>Chlorophyta</taxon>
        <taxon>core chlorophytes</taxon>
        <taxon>Chlorophyceae</taxon>
        <taxon>CS clade</taxon>
        <taxon>Chlamydomonadales</taxon>
        <taxon>Volvocaceae</taxon>
        <taxon>Volvox</taxon>
    </lineage>
</organism>
<protein>
    <recommendedName>
        <fullName evidence="3">ATPase AAA-type core domain-containing protein</fullName>
    </recommendedName>
</protein>
<feature type="domain" description="ATPase AAA-type core" evidence="3">
    <location>
        <begin position="128"/>
        <end position="193"/>
    </location>
</feature>
<evidence type="ECO:0000313" key="5">
    <source>
        <dbReference type="Proteomes" id="UP000722791"/>
    </source>
</evidence>
<evidence type="ECO:0000313" key="4">
    <source>
        <dbReference type="EMBL" id="GIM14343.1"/>
    </source>
</evidence>
<dbReference type="GO" id="GO:0005524">
    <property type="term" value="F:ATP binding"/>
    <property type="evidence" value="ECO:0007669"/>
    <property type="project" value="UniProtKB-KW"/>
</dbReference>
<dbReference type="GO" id="GO:0034605">
    <property type="term" value="P:cellular response to heat"/>
    <property type="evidence" value="ECO:0007669"/>
    <property type="project" value="TreeGrafter"/>
</dbReference>
<dbReference type="GO" id="GO:0016887">
    <property type="term" value="F:ATP hydrolysis activity"/>
    <property type="evidence" value="ECO:0007669"/>
    <property type="project" value="InterPro"/>
</dbReference>
<dbReference type="GO" id="GO:0005737">
    <property type="term" value="C:cytoplasm"/>
    <property type="evidence" value="ECO:0007669"/>
    <property type="project" value="TreeGrafter"/>
</dbReference>
<keyword evidence="1" id="KW-0547">Nucleotide-binding</keyword>
<dbReference type="Gene3D" id="3.40.50.300">
    <property type="entry name" value="P-loop containing nucleotide triphosphate hydrolases"/>
    <property type="match status" value="2"/>
</dbReference>
<comment type="caution">
    <text evidence="4">The sequence shown here is derived from an EMBL/GenBank/DDBJ whole genome shotgun (WGS) entry which is preliminary data.</text>
</comment>
<dbReference type="InterPro" id="IPR027417">
    <property type="entry name" value="P-loop_NTPase"/>
</dbReference>
<evidence type="ECO:0000259" key="3">
    <source>
        <dbReference type="Pfam" id="PF07724"/>
    </source>
</evidence>
<dbReference type="PANTHER" id="PTHR11638:SF18">
    <property type="entry name" value="HEAT SHOCK PROTEIN 104"/>
    <property type="match status" value="1"/>
</dbReference>
<evidence type="ECO:0000256" key="1">
    <source>
        <dbReference type="ARBA" id="ARBA00022741"/>
    </source>
</evidence>
<dbReference type="PANTHER" id="PTHR11638">
    <property type="entry name" value="ATP-DEPENDENT CLP PROTEASE"/>
    <property type="match status" value="1"/>
</dbReference>
<dbReference type="SUPFAM" id="SSF52540">
    <property type="entry name" value="P-loop containing nucleoside triphosphate hydrolases"/>
    <property type="match status" value="2"/>
</dbReference>
<sequence length="214" mass="23940">MGCRIVELDPGALTAGAMMPGEFEDRLKAVLQEVAASRGRVLLFIDDIHNLVPAMGQQAFRSRSWLPASGNGYSVSKTSCTGASSARRKRLMLWRRRCGRRGPQRSHRLLHVPGTHRCWEDGIGEGPASYLFSTEEAMVRLDMSEYMEKHAVSRFIGAPPGYVGYEEGGMLTDSVRRRPYSVELFDEIAKVHTLSLQLFLYYECGFRSCMNAAV</sequence>
<evidence type="ECO:0000256" key="2">
    <source>
        <dbReference type="ARBA" id="ARBA00022840"/>
    </source>
</evidence>
<reference evidence="4" key="1">
    <citation type="journal article" date="2021" name="Proc. Natl. Acad. Sci. U.S.A.">
        <title>Three genomes in the algal genus Volvox reveal the fate of a haploid sex-determining region after a transition to homothallism.</title>
        <authorList>
            <person name="Yamamoto K."/>
            <person name="Hamaji T."/>
            <person name="Kawai-Toyooka H."/>
            <person name="Matsuzaki R."/>
            <person name="Takahashi F."/>
            <person name="Nishimura Y."/>
            <person name="Kawachi M."/>
            <person name="Noguchi H."/>
            <person name="Minakuchi Y."/>
            <person name="Umen J.G."/>
            <person name="Toyoda A."/>
            <person name="Nozaki H."/>
        </authorList>
    </citation>
    <scope>NUCLEOTIDE SEQUENCE</scope>
    <source>
        <strain evidence="4">NIES-3785</strain>
    </source>
</reference>
<dbReference type="Pfam" id="PF07724">
    <property type="entry name" value="AAA_2"/>
    <property type="match status" value="1"/>
</dbReference>
<proteinExistence type="predicted"/>
<name>A0A8J4LY84_9CHLO</name>
<dbReference type="InterPro" id="IPR001270">
    <property type="entry name" value="ClpA/B"/>
</dbReference>
<accession>A0A8J4LY84</accession>
<dbReference type="AlphaFoldDB" id="A0A8J4LY84"/>
<dbReference type="InterPro" id="IPR050130">
    <property type="entry name" value="ClpA_ClpB"/>
</dbReference>
<dbReference type="PRINTS" id="PR00300">
    <property type="entry name" value="CLPPROTEASEA"/>
</dbReference>
<dbReference type="InterPro" id="IPR003959">
    <property type="entry name" value="ATPase_AAA_core"/>
</dbReference>
<gene>
    <name evidence="4" type="ORF">Vretimale_17221</name>
</gene>
<dbReference type="EMBL" id="BNCQ01000056">
    <property type="protein sequence ID" value="GIM14343.1"/>
    <property type="molecule type" value="Genomic_DNA"/>
</dbReference>
<keyword evidence="2" id="KW-0067">ATP-binding</keyword>
<dbReference type="Proteomes" id="UP000722791">
    <property type="component" value="Unassembled WGS sequence"/>
</dbReference>